<reference evidence="1" key="1">
    <citation type="journal article" date="1993" name="Mol. Microbiol.">
        <title>Use of an ordered cosmid library to deduce the genomic organization of Mycobacterium leprae.</title>
        <authorList>
            <person name="Eiglmeier K."/>
            <person name="Honore N."/>
            <person name="Woods S.A."/>
            <person name="Caudron B."/>
            <person name="Cole S.T."/>
        </authorList>
    </citation>
    <scope>NUCLEOTIDE SEQUENCE</scope>
</reference>
<sequence length="97" mass="10251">MTATADDVQTEAGFIIVGIPPAHHTTIEFTSPFPTTRVTRSSLSIDHRAGSARPTPLIPRCFGAPQRIIFPGMGRCPTTAWYSSPSTSAHQAKGGAS</sequence>
<protein>
    <submittedName>
        <fullName evidence="1">Uncharacterized protein</fullName>
    </submittedName>
</protein>
<reference evidence="1" key="2">
    <citation type="submission" date="1997-08" db="EMBL/GenBank/DDBJ databases">
        <authorList>
            <person name="Hamlin N."/>
            <person name="Churcher C.M."/>
        </authorList>
    </citation>
    <scope>NUCLEOTIDE SEQUENCE</scope>
</reference>
<gene>
    <name evidence="1" type="primary">MLCB1779.45</name>
</gene>
<evidence type="ECO:0000313" key="1">
    <source>
        <dbReference type="EMBL" id="CAB11026.1"/>
    </source>
</evidence>
<dbReference type="EMBL" id="Z98271">
    <property type="protein sequence ID" value="CAB11026.1"/>
    <property type="molecule type" value="Genomic_DNA"/>
</dbReference>
<dbReference type="PIR" id="T45331">
    <property type="entry name" value="T45331"/>
</dbReference>
<name>O32903_MYCLR</name>
<accession>O32903</accession>
<proteinExistence type="predicted"/>
<dbReference type="AlphaFoldDB" id="O32903"/>
<organism evidence="1">
    <name type="scientific">Mycobacterium leprae</name>
    <dbReference type="NCBI Taxonomy" id="1769"/>
    <lineage>
        <taxon>Bacteria</taxon>
        <taxon>Bacillati</taxon>
        <taxon>Actinomycetota</taxon>
        <taxon>Actinomycetes</taxon>
        <taxon>Mycobacteriales</taxon>
        <taxon>Mycobacteriaceae</taxon>
        <taxon>Mycobacterium</taxon>
    </lineage>
</organism>
<reference evidence="1" key="3">
    <citation type="submission" date="1997-08" db="EMBL/GenBank/DDBJ databases">
        <authorList>
            <person name="Parkhill J."/>
            <person name="Barrell B.G."/>
            <person name="Rajandream M.A."/>
        </authorList>
    </citation>
    <scope>NUCLEOTIDE SEQUENCE</scope>
</reference>